<comment type="function">
    <text evidence="9">Protein L1 is also a translational repressor protein, it controls the translation of the L11 operon by binding to its mRNA.</text>
</comment>
<keyword evidence="5 9" id="KW-0694">RNA-binding</keyword>
<dbReference type="Gene3D" id="3.30.190.20">
    <property type="match status" value="1"/>
</dbReference>
<dbReference type="InterPro" id="IPR002143">
    <property type="entry name" value="Ribosomal_uL1"/>
</dbReference>
<evidence type="ECO:0000256" key="8">
    <source>
        <dbReference type="ARBA" id="ARBA00035241"/>
    </source>
</evidence>
<evidence type="ECO:0000313" key="11">
    <source>
        <dbReference type="EMBL" id="SCS19202.1"/>
    </source>
</evidence>
<evidence type="ECO:0000256" key="10">
    <source>
        <dbReference type="RuleBase" id="RU000659"/>
    </source>
</evidence>
<dbReference type="EMBL" id="FMPI01000001">
    <property type="protein sequence ID" value="SCS19202.1"/>
    <property type="molecule type" value="Genomic_DNA"/>
</dbReference>
<keyword evidence="3 9" id="KW-0699">rRNA-binding</keyword>
<dbReference type="PANTHER" id="PTHR36427:SF3">
    <property type="entry name" value="LARGE RIBOSOMAL SUBUNIT PROTEIN UL1M"/>
    <property type="match status" value="1"/>
</dbReference>
<dbReference type="PROSITE" id="PS01199">
    <property type="entry name" value="RIBOSOMAL_L1"/>
    <property type="match status" value="1"/>
</dbReference>
<keyword evidence="6 9" id="KW-0689">Ribosomal protein</keyword>
<dbReference type="AlphaFoldDB" id="A0A1D4IAW5"/>
<keyword evidence="9" id="KW-0820">tRNA-binding</keyword>
<dbReference type="GO" id="GO:0015934">
    <property type="term" value="C:large ribosomal subunit"/>
    <property type="evidence" value="ECO:0007669"/>
    <property type="project" value="InterPro"/>
</dbReference>
<dbReference type="InterPro" id="IPR005878">
    <property type="entry name" value="Ribosom_uL1_bac-type"/>
</dbReference>
<dbReference type="Proteomes" id="UP000095412">
    <property type="component" value="Unassembled WGS sequence"/>
</dbReference>
<dbReference type="PIRSF" id="PIRSF002155">
    <property type="entry name" value="Ribosomal_L1"/>
    <property type="match status" value="1"/>
</dbReference>
<dbReference type="InterPro" id="IPR023673">
    <property type="entry name" value="Ribosomal_uL1_CS"/>
</dbReference>
<dbReference type="SUPFAM" id="SSF56808">
    <property type="entry name" value="Ribosomal protein L1"/>
    <property type="match status" value="1"/>
</dbReference>
<dbReference type="RefSeq" id="WP_069994180.1">
    <property type="nucleotide sequence ID" value="NZ_FMPG01000001.1"/>
</dbReference>
<evidence type="ECO:0000256" key="2">
    <source>
        <dbReference type="ARBA" id="ARBA00022491"/>
    </source>
</evidence>
<keyword evidence="2 9" id="KW-0678">Repressor</keyword>
<evidence type="ECO:0000256" key="9">
    <source>
        <dbReference type="HAMAP-Rule" id="MF_01318"/>
    </source>
</evidence>
<comment type="similarity">
    <text evidence="1 9 10">Belongs to the universal ribosomal protein uL1 family.</text>
</comment>
<evidence type="ECO:0000313" key="13">
    <source>
        <dbReference type="Proteomes" id="UP000095412"/>
    </source>
</evidence>
<dbReference type="Gene3D" id="3.40.50.790">
    <property type="match status" value="1"/>
</dbReference>
<evidence type="ECO:0000256" key="7">
    <source>
        <dbReference type="ARBA" id="ARBA00023274"/>
    </source>
</evidence>
<keyword evidence="13" id="KW-1185">Reference proteome</keyword>
<dbReference type="PANTHER" id="PTHR36427">
    <property type="entry name" value="54S RIBOSOMAL PROTEIN L1, MITOCHONDRIAL"/>
    <property type="match status" value="1"/>
</dbReference>
<evidence type="ECO:0000256" key="6">
    <source>
        <dbReference type="ARBA" id="ARBA00022980"/>
    </source>
</evidence>
<reference evidence="12 14" key="1">
    <citation type="submission" date="2016-09" db="EMBL/GenBank/DDBJ databases">
        <authorList>
            <consortium name="Pathogen Informatics"/>
        </authorList>
    </citation>
    <scope>NUCLEOTIDE SEQUENCE [LARGE SCALE GENOMIC DNA]</scope>
    <source>
        <strain evidence="12 14">82B</strain>
    </source>
</reference>
<evidence type="ECO:0000313" key="14">
    <source>
        <dbReference type="Proteomes" id="UP000095768"/>
    </source>
</evidence>
<evidence type="ECO:0000256" key="3">
    <source>
        <dbReference type="ARBA" id="ARBA00022730"/>
    </source>
</evidence>
<dbReference type="GO" id="GO:0003735">
    <property type="term" value="F:structural constituent of ribosome"/>
    <property type="evidence" value="ECO:0007669"/>
    <property type="project" value="InterPro"/>
</dbReference>
<evidence type="ECO:0000256" key="1">
    <source>
        <dbReference type="ARBA" id="ARBA00010531"/>
    </source>
</evidence>
<gene>
    <name evidence="9 12" type="primary">rplA</name>
    <name evidence="12" type="ORF">SAMEA2297795_00603</name>
    <name evidence="11" type="ORF">SAMEA2297796_00022</name>
</gene>
<sequence length="232" mass="25096">MAKKSKRYQEAASKIDRLKHYSVQEAVELAKETNIANFDASVEVAFRLGIDTRKNDQQIRGAVVLPNGTGKSQRVLVFAKGEKATEAEAAGADFVGEGEYVEKIQQGWFDFDVVVATPDMMGEVGKLGRVLGPKGLMPNPKTGTVTMDVKKAVEEIKAGKVEYRAEKSGIVHASIGKTSFDTDKLVENFKTLQDVLTKAKPASAKGTYFKSVAITTTMGPGVKIDTSSFKLS</sequence>
<dbReference type="CDD" id="cd00403">
    <property type="entry name" value="Ribosomal_L1"/>
    <property type="match status" value="1"/>
</dbReference>
<dbReference type="Proteomes" id="UP000095768">
    <property type="component" value="Unassembled WGS sequence"/>
</dbReference>
<dbReference type="GO" id="GO:0006412">
    <property type="term" value="P:translation"/>
    <property type="evidence" value="ECO:0007669"/>
    <property type="project" value="UniProtKB-UniRule"/>
</dbReference>
<evidence type="ECO:0000256" key="5">
    <source>
        <dbReference type="ARBA" id="ARBA00022884"/>
    </source>
</evidence>
<accession>A0A1D4IAW5</accession>
<comment type="subunit">
    <text evidence="9">Part of the 50S ribosomal subunit.</text>
</comment>
<dbReference type="InterPro" id="IPR023674">
    <property type="entry name" value="Ribosomal_uL1-like"/>
</dbReference>
<keyword evidence="4 9" id="KW-0810">Translation regulation</keyword>
<dbReference type="FunFam" id="3.40.50.790:FF:000001">
    <property type="entry name" value="50S ribosomal protein L1"/>
    <property type="match status" value="1"/>
</dbReference>
<evidence type="ECO:0000256" key="4">
    <source>
        <dbReference type="ARBA" id="ARBA00022845"/>
    </source>
</evidence>
<evidence type="ECO:0000313" key="12">
    <source>
        <dbReference type="EMBL" id="SCS46382.1"/>
    </source>
</evidence>
<dbReference type="HAMAP" id="MF_01318_B">
    <property type="entry name" value="Ribosomal_uL1_B"/>
    <property type="match status" value="1"/>
</dbReference>
<dbReference type="EMBL" id="FMPG01000001">
    <property type="protein sequence ID" value="SCS46382.1"/>
    <property type="molecule type" value="Genomic_DNA"/>
</dbReference>
<protein>
    <recommendedName>
        <fullName evidence="8 9">Large ribosomal subunit protein uL1</fullName>
    </recommendedName>
</protein>
<dbReference type="GO" id="GO:0000049">
    <property type="term" value="F:tRNA binding"/>
    <property type="evidence" value="ECO:0007669"/>
    <property type="project" value="UniProtKB-KW"/>
</dbReference>
<dbReference type="Pfam" id="PF00687">
    <property type="entry name" value="Ribosomal_L1"/>
    <property type="match status" value="1"/>
</dbReference>
<dbReference type="InterPro" id="IPR028364">
    <property type="entry name" value="Ribosomal_uL1/biogenesis"/>
</dbReference>
<dbReference type="InterPro" id="IPR016095">
    <property type="entry name" value="Ribosomal_uL1_3-a/b-sand"/>
</dbReference>
<keyword evidence="7 9" id="KW-0687">Ribonucleoprotein</keyword>
<dbReference type="NCBIfam" id="TIGR01169">
    <property type="entry name" value="rplA_bact"/>
    <property type="match status" value="1"/>
</dbReference>
<dbReference type="GO" id="GO:0019843">
    <property type="term" value="F:rRNA binding"/>
    <property type="evidence" value="ECO:0007669"/>
    <property type="project" value="UniProtKB-UniRule"/>
</dbReference>
<comment type="function">
    <text evidence="9">Binds directly to 23S rRNA. The L1 stalk is quite mobile in the ribosome, and is involved in E site tRNA release.</text>
</comment>
<name>A0A1D4IAW5_9STAP</name>
<proteinExistence type="inferred from homology"/>
<organism evidence="12 14">
    <name type="scientific">Staphylococcus caeli</name>
    <dbReference type="NCBI Taxonomy" id="2201815"/>
    <lineage>
        <taxon>Bacteria</taxon>
        <taxon>Bacillati</taxon>
        <taxon>Bacillota</taxon>
        <taxon>Bacilli</taxon>
        <taxon>Bacillales</taxon>
        <taxon>Staphylococcaceae</taxon>
        <taxon>Staphylococcus</taxon>
    </lineage>
</organism>
<reference evidence="11 13" key="2">
    <citation type="submission" date="2016-09" db="EMBL/GenBank/DDBJ databases">
        <authorList>
            <consortium name="Pathogen Informatics"/>
            <person name="Sun Q."/>
            <person name="Inoue M."/>
        </authorList>
    </citation>
    <scope>NUCLEOTIDE SEQUENCE [LARGE SCALE GENOMIC DNA]</scope>
    <source>
        <strain evidence="11 13">82C</strain>
    </source>
</reference>
<dbReference type="OrthoDB" id="9803740at2"/>
<dbReference type="GO" id="GO:0006417">
    <property type="term" value="P:regulation of translation"/>
    <property type="evidence" value="ECO:0007669"/>
    <property type="project" value="UniProtKB-KW"/>
</dbReference>